<evidence type="ECO:0000259" key="1">
    <source>
        <dbReference type="Pfam" id="PF13358"/>
    </source>
</evidence>
<dbReference type="InterPro" id="IPR038717">
    <property type="entry name" value="Tc1-like_DDE_dom"/>
</dbReference>
<dbReference type="EMBL" id="JABDTM020012383">
    <property type="protein sequence ID" value="KAH0820281.1"/>
    <property type="molecule type" value="Genomic_DNA"/>
</dbReference>
<name>A0A8J6LPC2_TENMO</name>
<sequence length="235" mass="26930">MRHLMKCKLLVLSPLFSTATLFDTLAGTFEFPLLLFSVYGIGFGRLANMLEELHKVEIEKLLKIKTDFLSFPLYATSSLDACTVYRRVQISLNSLRRSSTLYRRPGERYRAATIQEVDRFGRGSVMVWAGISIDNRIDLIGVPGRLNAMNYIENILEDHVVPAAYGVGQNFIRMQDNAKPHIAGITRNFLQDRGIKVMEWPALSPDLNPIEHVWDQLDRRVRKRRNPPLTIQELT</sequence>
<comment type="caution">
    <text evidence="2">The sequence shown here is derived from an EMBL/GenBank/DDBJ whole genome shotgun (WGS) entry which is preliminary data.</text>
</comment>
<dbReference type="GO" id="GO:0003676">
    <property type="term" value="F:nucleic acid binding"/>
    <property type="evidence" value="ECO:0007669"/>
    <property type="project" value="InterPro"/>
</dbReference>
<reference evidence="2" key="1">
    <citation type="journal article" date="2020" name="J Insects Food Feed">
        <title>The yellow mealworm (Tenebrio molitor) genome: a resource for the emerging insects as food and feed industry.</title>
        <authorList>
            <person name="Eriksson T."/>
            <person name="Andere A."/>
            <person name="Kelstrup H."/>
            <person name="Emery V."/>
            <person name="Picard C."/>
        </authorList>
    </citation>
    <scope>NUCLEOTIDE SEQUENCE</scope>
    <source>
        <strain evidence="2">Stoneville</strain>
        <tissue evidence="2">Whole head</tissue>
    </source>
</reference>
<evidence type="ECO:0000313" key="3">
    <source>
        <dbReference type="Proteomes" id="UP000719412"/>
    </source>
</evidence>
<proteinExistence type="predicted"/>
<keyword evidence="3" id="KW-1185">Reference proteome</keyword>
<organism evidence="2 3">
    <name type="scientific">Tenebrio molitor</name>
    <name type="common">Yellow mealworm beetle</name>
    <dbReference type="NCBI Taxonomy" id="7067"/>
    <lineage>
        <taxon>Eukaryota</taxon>
        <taxon>Metazoa</taxon>
        <taxon>Ecdysozoa</taxon>
        <taxon>Arthropoda</taxon>
        <taxon>Hexapoda</taxon>
        <taxon>Insecta</taxon>
        <taxon>Pterygota</taxon>
        <taxon>Neoptera</taxon>
        <taxon>Endopterygota</taxon>
        <taxon>Coleoptera</taxon>
        <taxon>Polyphaga</taxon>
        <taxon>Cucujiformia</taxon>
        <taxon>Tenebrionidae</taxon>
        <taxon>Tenebrio</taxon>
    </lineage>
</organism>
<protein>
    <recommendedName>
        <fullName evidence="1">Tc1-like transposase DDE domain-containing protein</fullName>
    </recommendedName>
</protein>
<dbReference type="InterPro" id="IPR036397">
    <property type="entry name" value="RNaseH_sf"/>
</dbReference>
<dbReference type="AlphaFoldDB" id="A0A8J6LPC2"/>
<dbReference type="Gene3D" id="3.30.420.10">
    <property type="entry name" value="Ribonuclease H-like superfamily/Ribonuclease H"/>
    <property type="match status" value="1"/>
</dbReference>
<accession>A0A8J6LPC2</accession>
<evidence type="ECO:0000313" key="2">
    <source>
        <dbReference type="EMBL" id="KAH0820281.1"/>
    </source>
</evidence>
<dbReference type="Pfam" id="PF13358">
    <property type="entry name" value="DDE_3"/>
    <property type="match status" value="1"/>
</dbReference>
<feature type="domain" description="Tc1-like transposase DDE" evidence="1">
    <location>
        <begin position="101"/>
        <end position="226"/>
    </location>
</feature>
<dbReference type="Proteomes" id="UP000719412">
    <property type="component" value="Unassembled WGS sequence"/>
</dbReference>
<reference evidence="2" key="2">
    <citation type="submission" date="2021-08" db="EMBL/GenBank/DDBJ databases">
        <authorList>
            <person name="Eriksson T."/>
        </authorList>
    </citation>
    <scope>NUCLEOTIDE SEQUENCE</scope>
    <source>
        <strain evidence="2">Stoneville</strain>
        <tissue evidence="2">Whole head</tissue>
    </source>
</reference>
<gene>
    <name evidence="2" type="ORF">GEV33_002510</name>
</gene>